<evidence type="ECO:0000313" key="5">
    <source>
        <dbReference type="Proteomes" id="UP000325105"/>
    </source>
</evidence>
<proteinExistence type="predicted"/>
<accession>A0A5S5DFQ5</accession>
<evidence type="ECO:0000256" key="1">
    <source>
        <dbReference type="ARBA" id="ARBA00004442"/>
    </source>
</evidence>
<keyword evidence="3" id="KW-0998">Cell outer membrane</keyword>
<comment type="subcellular location">
    <subcellularLocation>
        <location evidence="1">Cell outer membrane</location>
    </subcellularLocation>
</comment>
<protein>
    <submittedName>
        <fullName evidence="4">TonB-linked SusC/RagA family outer membrane protein</fullName>
    </submittedName>
</protein>
<dbReference type="EMBL" id="VNHX01000013">
    <property type="protein sequence ID" value="TYP94178.1"/>
    <property type="molecule type" value="Genomic_DNA"/>
</dbReference>
<dbReference type="Proteomes" id="UP000325105">
    <property type="component" value="Unassembled WGS sequence"/>
</dbReference>
<dbReference type="NCBIfam" id="TIGR04056">
    <property type="entry name" value="OMP_RagA_SusC"/>
    <property type="match status" value="1"/>
</dbReference>
<gene>
    <name evidence="4" type="ORF">BC792_11346</name>
</gene>
<keyword evidence="5" id="KW-1185">Reference proteome</keyword>
<evidence type="ECO:0000313" key="4">
    <source>
        <dbReference type="EMBL" id="TYP94178.1"/>
    </source>
</evidence>
<dbReference type="GO" id="GO:0009279">
    <property type="term" value="C:cell outer membrane"/>
    <property type="evidence" value="ECO:0007669"/>
    <property type="project" value="UniProtKB-SubCell"/>
</dbReference>
<dbReference type="SUPFAM" id="SSF56935">
    <property type="entry name" value="Porins"/>
    <property type="match status" value="1"/>
</dbReference>
<name>A0A5S5DFQ5_9SPHI</name>
<dbReference type="Gene3D" id="2.40.170.20">
    <property type="entry name" value="TonB-dependent receptor, beta-barrel domain"/>
    <property type="match status" value="1"/>
</dbReference>
<keyword evidence="2" id="KW-0472">Membrane</keyword>
<dbReference type="InterPro" id="IPR036942">
    <property type="entry name" value="Beta-barrel_TonB_sf"/>
</dbReference>
<evidence type="ECO:0000256" key="2">
    <source>
        <dbReference type="ARBA" id="ARBA00023136"/>
    </source>
</evidence>
<dbReference type="AlphaFoldDB" id="A0A5S5DFQ5"/>
<organism evidence="4 5">
    <name type="scientific">Sphingobacterium allocomposti</name>
    <dbReference type="NCBI Taxonomy" id="415956"/>
    <lineage>
        <taxon>Bacteria</taxon>
        <taxon>Pseudomonadati</taxon>
        <taxon>Bacteroidota</taxon>
        <taxon>Sphingobacteriia</taxon>
        <taxon>Sphingobacteriales</taxon>
        <taxon>Sphingobacteriaceae</taxon>
        <taxon>Sphingobacterium</taxon>
    </lineage>
</organism>
<sequence>MNYYLSFNHVDRQGIVVGDRFKNFRTRLNLETTITPFLKVGTHTNFASRNEGFLQADWGQSAIISPYGSNNIDDLSSPYRRLPTGDVTPVNPFFDNLYRDRVDRTNTLNATLYGVVTLPFGIEFQSNFTPSLAWREYYNHDSARNPEWAARGGSAERTFERTYNWQIDNVLRWRQTFDDSHQVEVTLLQNAEKGQFWRTKATSSNFVPSDVLGWHRIQAGTVPLNESNDTYRTGDALMGRLFYSFREKYMLTASIRRDGYSAFGAQNPRATFPALAFGWNFSSEEFMAGTQNWLDHAKLRLSWGRNGNRDIGQYEALSDMTSGLHPYIDQSGNIYLYSQLYVNRMANLGLKWESKSSYNIGIDFGLFQNRISGAIDVYTATTNDLLVDRALPEIIGFNSVAANLGELKNTGFEFTLNGHVVRRENFNWNTSFIFMQNRRKIVHLYGDMVDITDDHGNVIGQREADDIKNRWFIGQDPDRIWDYERIGVWQINEEAEADKFGLQPGDFKYKDQNGDGVMSDEDRIFQRYRTPRFRWSWRNDFTYQNFSLSFFIYSNWGQTETFNRAANNSSFPDRATDYVLDRWTESNPIDNYARIGSKNIGNNYVDQSFVRLENVTLSYAIPNRLLERLRVRSLRVSAAVRNAVFWAPHWNFGDPETGRKINGDNDPAGSPTPRTYNLSLNFSL</sequence>
<evidence type="ECO:0000256" key="3">
    <source>
        <dbReference type="ARBA" id="ARBA00023237"/>
    </source>
</evidence>
<dbReference type="InterPro" id="IPR023996">
    <property type="entry name" value="TonB-dep_OMP_SusC/RagA"/>
</dbReference>
<comment type="caution">
    <text evidence="4">The sequence shown here is derived from an EMBL/GenBank/DDBJ whole genome shotgun (WGS) entry which is preliminary data.</text>
</comment>
<reference evidence="4 5" key="1">
    <citation type="submission" date="2019-07" db="EMBL/GenBank/DDBJ databases">
        <title>Genomic Encyclopedia of Archaeal and Bacterial Type Strains, Phase II (KMG-II): from individual species to whole genera.</title>
        <authorList>
            <person name="Goeker M."/>
        </authorList>
    </citation>
    <scope>NUCLEOTIDE SEQUENCE [LARGE SCALE GENOMIC DNA]</scope>
    <source>
        <strain evidence="4 5">DSM 18850</strain>
    </source>
</reference>